<dbReference type="EMBL" id="CP000112">
    <property type="protein sequence ID" value="ABB37031.1"/>
    <property type="molecule type" value="Genomic_DNA"/>
</dbReference>
<dbReference type="InterPro" id="IPR001453">
    <property type="entry name" value="MoaB/Mog_dom"/>
</dbReference>
<dbReference type="GO" id="GO:0046872">
    <property type="term" value="F:metal ion binding"/>
    <property type="evidence" value="ECO:0007669"/>
    <property type="project" value="UniProtKB-UniRule"/>
</dbReference>
<dbReference type="RefSeq" id="WP_011366383.1">
    <property type="nucleotide sequence ID" value="NC_007519.1"/>
</dbReference>
<dbReference type="Gene3D" id="2.40.340.10">
    <property type="entry name" value="MoeA, C-terminal, domain IV"/>
    <property type="match status" value="1"/>
</dbReference>
<dbReference type="eggNOG" id="COG0303">
    <property type="taxonomic scope" value="Bacteria"/>
</dbReference>
<name>Q316W5_OLEA2</name>
<comment type="cofactor">
    <cofactor evidence="6">
        <name>Mg(2+)</name>
        <dbReference type="ChEBI" id="CHEBI:18420"/>
    </cofactor>
</comment>
<dbReference type="Pfam" id="PF00994">
    <property type="entry name" value="MoCF_biosynth"/>
    <property type="match status" value="1"/>
</dbReference>
<dbReference type="UniPathway" id="UPA00344"/>
<evidence type="ECO:0000256" key="2">
    <source>
        <dbReference type="ARBA" id="ARBA00005046"/>
    </source>
</evidence>
<evidence type="ECO:0000256" key="1">
    <source>
        <dbReference type="ARBA" id="ARBA00002901"/>
    </source>
</evidence>
<dbReference type="Gene3D" id="3.90.105.10">
    <property type="entry name" value="Molybdopterin biosynthesis moea protein, domain 2"/>
    <property type="match status" value="1"/>
</dbReference>
<dbReference type="HOGENOM" id="CLU_010186_7_2_7"/>
<keyword evidence="9" id="KW-1185">Reference proteome</keyword>
<comment type="similarity">
    <text evidence="3 6">Belongs to the MoeA family.</text>
</comment>
<comment type="pathway">
    <text evidence="2 6">Cofactor biosynthesis; molybdopterin biosynthesis.</text>
</comment>
<reference evidence="8 9" key="1">
    <citation type="journal article" date="2011" name="J. Bacteriol.">
        <title>Complete genome sequence and updated annotation of Desulfovibrio alaskensis G20.</title>
        <authorList>
            <person name="Hauser L.J."/>
            <person name="Land M.L."/>
            <person name="Brown S.D."/>
            <person name="Larimer F."/>
            <person name="Keller K.L."/>
            <person name="Rapp-Giles B.J."/>
            <person name="Price M.N."/>
            <person name="Lin M."/>
            <person name="Bruce D.C."/>
            <person name="Detter J.C."/>
            <person name="Tapia R."/>
            <person name="Han C.S."/>
            <person name="Goodwin L.A."/>
            <person name="Cheng J.F."/>
            <person name="Pitluck S."/>
            <person name="Copeland A."/>
            <person name="Lucas S."/>
            <person name="Nolan M."/>
            <person name="Lapidus A.L."/>
            <person name="Palumbo A.V."/>
            <person name="Wall J.D."/>
        </authorList>
    </citation>
    <scope>NUCLEOTIDE SEQUENCE [LARGE SCALE GENOMIC DNA]</scope>
    <source>
        <strain evidence="9">ATCC BAA 1058 / DSM 17464 / G20</strain>
    </source>
</reference>
<dbReference type="NCBIfam" id="NF045515">
    <property type="entry name" value="Glp_gephyrin"/>
    <property type="match status" value="1"/>
</dbReference>
<evidence type="ECO:0000313" key="8">
    <source>
        <dbReference type="EMBL" id="ABB37031.1"/>
    </source>
</evidence>
<organism evidence="8 9">
    <name type="scientific">Oleidesulfovibrio alaskensis (strain ATCC BAA-1058 / DSM 17464 / G20)</name>
    <name type="common">Desulfovibrio alaskensis</name>
    <dbReference type="NCBI Taxonomy" id="207559"/>
    <lineage>
        <taxon>Bacteria</taxon>
        <taxon>Pseudomonadati</taxon>
        <taxon>Thermodesulfobacteriota</taxon>
        <taxon>Desulfovibrionia</taxon>
        <taxon>Desulfovibrionales</taxon>
        <taxon>Desulfovibrionaceae</taxon>
        <taxon>Oleidesulfovibrio</taxon>
    </lineage>
</organism>
<sequence length="421" mass="44228">MKTGFFNVLDVQSFIDRLRGFDHLPALQTPLDEAHGCVLAAPVVSPEDLPAADRSCMDGYAVRAADLFGTTEGNPAYLECTGTVSIERPADFSIAAGECAAIVTGALLPRGADAVVMVEHTQEMGAGTVEIRKSVAPHEHVMLRGEDAVQGQPALTAGTLLRAQEIGLLAALGVQTVHVHRRPRVGIFSTGDEVIPAHATPRPGQVRDVNSHALQAMARAAGAAVTCYGIVPDDEKALTAMLARTTAENDMVLLSGGSSVGTRDLTMAALDSLDGAAVINHGVAISPGKPLILASADGKGQRCAVWGLPGQVTSAQVVMFVLGIPFVHWLAGRRTPFDQSAWASRRAVLARNIASRQGREDYIRVRLHAEEDGRVTATPVTGKSGLLRTMLQAHGVVRIPAHSEGLDSGTQVDVLLFGGGY</sequence>
<evidence type="ECO:0000256" key="3">
    <source>
        <dbReference type="ARBA" id="ARBA00010763"/>
    </source>
</evidence>
<dbReference type="CDD" id="cd00887">
    <property type="entry name" value="MoeA"/>
    <property type="match status" value="1"/>
</dbReference>
<dbReference type="PANTHER" id="PTHR10192">
    <property type="entry name" value="MOLYBDOPTERIN BIOSYNTHESIS PROTEIN"/>
    <property type="match status" value="1"/>
</dbReference>
<evidence type="ECO:0000259" key="7">
    <source>
        <dbReference type="SMART" id="SM00852"/>
    </source>
</evidence>
<evidence type="ECO:0000256" key="4">
    <source>
        <dbReference type="ARBA" id="ARBA00023150"/>
    </source>
</evidence>
<dbReference type="Proteomes" id="UP000002710">
    <property type="component" value="Chromosome"/>
</dbReference>
<dbReference type="PANTHER" id="PTHR10192:SF5">
    <property type="entry name" value="GEPHYRIN"/>
    <property type="match status" value="1"/>
</dbReference>
<dbReference type="InterPro" id="IPR038987">
    <property type="entry name" value="MoeA-like"/>
</dbReference>
<dbReference type="InterPro" id="IPR036135">
    <property type="entry name" value="MoeA_linker/N_sf"/>
</dbReference>
<dbReference type="GO" id="GO:0061599">
    <property type="term" value="F:molybdopterin molybdotransferase activity"/>
    <property type="evidence" value="ECO:0007669"/>
    <property type="project" value="UniProtKB-UniRule"/>
</dbReference>
<feature type="domain" description="MoaB/Mog" evidence="7">
    <location>
        <begin position="186"/>
        <end position="329"/>
    </location>
</feature>
<dbReference type="Gene3D" id="2.170.190.11">
    <property type="entry name" value="Molybdopterin biosynthesis moea protein, domain 3"/>
    <property type="match status" value="1"/>
</dbReference>
<evidence type="ECO:0000313" key="9">
    <source>
        <dbReference type="Proteomes" id="UP000002710"/>
    </source>
</evidence>
<dbReference type="STRING" id="207559.Dde_0230"/>
<dbReference type="EC" id="2.10.1.1" evidence="6"/>
<dbReference type="SMART" id="SM00852">
    <property type="entry name" value="MoCF_biosynth"/>
    <property type="match status" value="1"/>
</dbReference>
<dbReference type="InterPro" id="IPR005111">
    <property type="entry name" value="MoeA_C_domain_IV"/>
</dbReference>
<dbReference type="GO" id="GO:0005737">
    <property type="term" value="C:cytoplasm"/>
    <property type="evidence" value="ECO:0007669"/>
    <property type="project" value="TreeGrafter"/>
</dbReference>
<evidence type="ECO:0000256" key="6">
    <source>
        <dbReference type="RuleBase" id="RU365090"/>
    </source>
</evidence>
<keyword evidence="6" id="KW-0808">Transferase</keyword>
<dbReference type="InterPro" id="IPR036425">
    <property type="entry name" value="MoaB/Mog-like_dom_sf"/>
</dbReference>
<evidence type="ECO:0000256" key="5">
    <source>
        <dbReference type="ARBA" id="ARBA00047317"/>
    </source>
</evidence>
<protein>
    <recommendedName>
        <fullName evidence="6">Molybdopterin molybdenumtransferase</fullName>
        <ecNumber evidence="6">2.10.1.1</ecNumber>
    </recommendedName>
</protein>
<proteinExistence type="inferred from homology"/>
<keyword evidence="4 6" id="KW-0501">Molybdenum cofactor biosynthesis</keyword>
<dbReference type="KEGG" id="dde:Dde_0230"/>
<dbReference type="GO" id="GO:0006777">
    <property type="term" value="P:Mo-molybdopterin cofactor biosynthetic process"/>
    <property type="evidence" value="ECO:0007669"/>
    <property type="project" value="UniProtKB-UniRule"/>
</dbReference>
<dbReference type="SUPFAM" id="SSF53218">
    <property type="entry name" value="Molybdenum cofactor biosynthesis proteins"/>
    <property type="match status" value="1"/>
</dbReference>
<comment type="catalytic activity">
    <reaction evidence="5">
        <text>adenylyl-molybdopterin + molybdate = Mo-molybdopterin + AMP + H(+)</text>
        <dbReference type="Rhea" id="RHEA:35047"/>
        <dbReference type="ChEBI" id="CHEBI:15378"/>
        <dbReference type="ChEBI" id="CHEBI:36264"/>
        <dbReference type="ChEBI" id="CHEBI:62727"/>
        <dbReference type="ChEBI" id="CHEBI:71302"/>
        <dbReference type="ChEBI" id="CHEBI:456215"/>
        <dbReference type="EC" id="2.10.1.1"/>
    </reaction>
</comment>
<dbReference type="SUPFAM" id="SSF63882">
    <property type="entry name" value="MoeA N-terminal region -like"/>
    <property type="match status" value="1"/>
</dbReference>
<comment type="function">
    <text evidence="1 6">Catalyzes the insertion of molybdate into adenylated molybdopterin with the concomitant release of AMP.</text>
</comment>
<dbReference type="SUPFAM" id="SSF63867">
    <property type="entry name" value="MoeA C-terminal domain-like"/>
    <property type="match status" value="1"/>
</dbReference>
<dbReference type="InterPro" id="IPR036688">
    <property type="entry name" value="MoeA_C_domain_IV_sf"/>
</dbReference>
<dbReference type="Pfam" id="PF03453">
    <property type="entry name" value="MoeA_N"/>
    <property type="match status" value="1"/>
</dbReference>
<keyword evidence="6" id="KW-0460">Magnesium</keyword>
<keyword evidence="6" id="KW-0500">Molybdenum</keyword>
<keyword evidence="6" id="KW-0479">Metal-binding</keyword>
<dbReference type="Gene3D" id="3.40.980.10">
    <property type="entry name" value="MoaB/Mog-like domain"/>
    <property type="match status" value="1"/>
</dbReference>
<gene>
    <name evidence="8" type="ordered locus">Dde_0230</name>
</gene>
<dbReference type="Pfam" id="PF03454">
    <property type="entry name" value="MoeA_C"/>
    <property type="match status" value="1"/>
</dbReference>
<accession>Q316W5</accession>
<dbReference type="AlphaFoldDB" id="Q316W5"/>
<dbReference type="InterPro" id="IPR005110">
    <property type="entry name" value="MoeA_linker/N"/>
</dbReference>